<name>A0ABP9N224_9GAMM</name>
<comment type="caution">
    <text evidence="1">The sequence shown here is derived from an EMBL/GenBank/DDBJ whole genome shotgun (WGS) entry which is preliminary data.</text>
</comment>
<organism evidence="1 2">
    <name type="scientific">Orbus sasakiae</name>
    <dbReference type="NCBI Taxonomy" id="1078475"/>
    <lineage>
        <taxon>Bacteria</taxon>
        <taxon>Pseudomonadati</taxon>
        <taxon>Pseudomonadota</taxon>
        <taxon>Gammaproteobacteria</taxon>
        <taxon>Orbales</taxon>
        <taxon>Orbaceae</taxon>
        <taxon>Orbus</taxon>
    </lineage>
</organism>
<dbReference type="InterPro" id="IPR028964">
    <property type="entry name" value="Imm8"/>
</dbReference>
<sequence>MKALLKSIGSIDHDLTLYFPEDENEFGIMLSLSIGSSESNGADYFNLFVCSPGWIDKNQWIPEILRHTLIIRKYNLDEITGIINKYIEQCSCKTWAETAQKLSRYFAWEFEDYTE</sequence>
<gene>
    <name evidence="1" type="ORF">GCM10023211_04590</name>
</gene>
<dbReference type="Pfam" id="PF15586">
    <property type="entry name" value="Imm8"/>
    <property type="match status" value="1"/>
</dbReference>
<evidence type="ECO:0000313" key="1">
    <source>
        <dbReference type="EMBL" id="GAA5105629.1"/>
    </source>
</evidence>
<accession>A0ABP9N224</accession>
<proteinExistence type="predicted"/>
<protein>
    <submittedName>
        <fullName evidence="1">Immunity 8 family protein</fullName>
    </submittedName>
</protein>
<dbReference type="RefSeq" id="WP_345488390.1">
    <property type="nucleotide sequence ID" value="NZ_BAABHY010000001.1"/>
</dbReference>
<dbReference type="Proteomes" id="UP001500171">
    <property type="component" value="Unassembled WGS sequence"/>
</dbReference>
<evidence type="ECO:0000313" key="2">
    <source>
        <dbReference type="Proteomes" id="UP001500171"/>
    </source>
</evidence>
<keyword evidence="2" id="KW-1185">Reference proteome</keyword>
<reference evidence="2" key="1">
    <citation type="journal article" date="2019" name="Int. J. Syst. Evol. Microbiol.">
        <title>The Global Catalogue of Microorganisms (GCM) 10K type strain sequencing project: providing services to taxonomists for standard genome sequencing and annotation.</title>
        <authorList>
            <consortium name="The Broad Institute Genomics Platform"/>
            <consortium name="The Broad Institute Genome Sequencing Center for Infectious Disease"/>
            <person name="Wu L."/>
            <person name="Ma J."/>
        </authorList>
    </citation>
    <scope>NUCLEOTIDE SEQUENCE [LARGE SCALE GENOMIC DNA]</scope>
    <source>
        <strain evidence="2">JCM 18050</strain>
    </source>
</reference>
<dbReference type="EMBL" id="BAABHY010000001">
    <property type="protein sequence ID" value="GAA5105629.1"/>
    <property type="molecule type" value="Genomic_DNA"/>
</dbReference>